<feature type="signal peptide" evidence="1">
    <location>
        <begin position="1"/>
        <end position="32"/>
    </location>
</feature>
<feature type="chain" id="PRO_5046735601" evidence="1">
    <location>
        <begin position="33"/>
        <end position="305"/>
    </location>
</feature>
<dbReference type="InterPro" id="IPR029058">
    <property type="entry name" value="AB_hydrolase_fold"/>
</dbReference>
<dbReference type="Pfam" id="PF01674">
    <property type="entry name" value="Lipase_2"/>
    <property type="match status" value="1"/>
</dbReference>
<accession>A0ABP4W1Z4</accession>
<dbReference type="PANTHER" id="PTHR32015">
    <property type="entry name" value="FASTING INDUCED LIPASE"/>
    <property type="match status" value="1"/>
</dbReference>
<organism evidence="2 3">
    <name type="scientific">Aeromicrobium alkaliterrae</name>
    <dbReference type="NCBI Taxonomy" id="302168"/>
    <lineage>
        <taxon>Bacteria</taxon>
        <taxon>Bacillati</taxon>
        <taxon>Actinomycetota</taxon>
        <taxon>Actinomycetes</taxon>
        <taxon>Propionibacteriales</taxon>
        <taxon>Nocardioidaceae</taxon>
        <taxon>Aeromicrobium</taxon>
    </lineage>
</organism>
<protein>
    <submittedName>
        <fullName evidence="2">Alpha/beta hydrolase</fullName>
    </submittedName>
</protein>
<keyword evidence="1" id="KW-0732">Signal</keyword>
<name>A0ABP4W1Z4_9ACTN</name>
<dbReference type="RefSeq" id="WP_344202485.1">
    <property type="nucleotide sequence ID" value="NZ_BAAAME010000004.1"/>
</dbReference>
<dbReference type="PANTHER" id="PTHR32015:SF1">
    <property type="entry name" value="LIPASE"/>
    <property type="match status" value="1"/>
</dbReference>
<reference evidence="3" key="1">
    <citation type="journal article" date="2019" name="Int. J. Syst. Evol. Microbiol.">
        <title>The Global Catalogue of Microorganisms (GCM) 10K type strain sequencing project: providing services to taxonomists for standard genome sequencing and annotation.</title>
        <authorList>
            <consortium name="The Broad Institute Genomics Platform"/>
            <consortium name="The Broad Institute Genome Sequencing Center for Infectious Disease"/>
            <person name="Wu L."/>
            <person name="Ma J."/>
        </authorList>
    </citation>
    <scope>NUCLEOTIDE SEQUENCE [LARGE SCALE GENOMIC DNA]</scope>
    <source>
        <strain evidence="3">JCM 13518</strain>
    </source>
</reference>
<gene>
    <name evidence="2" type="ORF">GCM10009710_26790</name>
</gene>
<evidence type="ECO:0000313" key="3">
    <source>
        <dbReference type="Proteomes" id="UP001501057"/>
    </source>
</evidence>
<dbReference type="Gene3D" id="3.40.50.1820">
    <property type="entry name" value="alpha/beta hydrolase"/>
    <property type="match status" value="1"/>
</dbReference>
<dbReference type="EMBL" id="BAAAME010000004">
    <property type="protein sequence ID" value="GAA1745412.1"/>
    <property type="molecule type" value="Genomic_DNA"/>
</dbReference>
<sequence length="305" mass="31003">MRPVRASVPHTVRLVIALVATVALVAPTGAQAAAPPSVAPAAAPLATAVSSGWNNWSCKPSAAHPRPVVLVHGLGASDALNFATLAPKLVSAGYCVFSESYGQTFYPGVGGLAPIQDSAATLSAFVDRVRGATGTAKVDIVGHSEGSVMPAYYLKFLGGDQKVGTVIGFGSVYSGTTLLGLGTLASAIGFQPVLNAGGCTACSQLLQGSPFLNDLNAGGVAVPGPRYVSIVSRFDSVVTPFTNGRLTGAPGANITNITLQDYAPWDSAGHLGLAIDPNIASLVLHHLDPVNTPLRRPVPFTTVGI</sequence>
<dbReference type="InterPro" id="IPR002918">
    <property type="entry name" value="Lipase_EstA/Esterase_EstB"/>
</dbReference>
<dbReference type="Proteomes" id="UP001501057">
    <property type="component" value="Unassembled WGS sequence"/>
</dbReference>
<proteinExistence type="predicted"/>
<dbReference type="SUPFAM" id="SSF53474">
    <property type="entry name" value="alpha/beta-Hydrolases"/>
    <property type="match status" value="1"/>
</dbReference>
<keyword evidence="3" id="KW-1185">Reference proteome</keyword>
<evidence type="ECO:0000313" key="2">
    <source>
        <dbReference type="EMBL" id="GAA1745412.1"/>
    </source>
</evidence>
<dbReference type="GO" id="GO:0016787">
    <property type="term" value="F:hydrolase activity"/>
    <property type="evidence" value="ECO:0007669"/>
    <property type="project" value="UniProtKB-KW"/>
</dbReference>
<evidence type="ECO:0000256" key="1">
    <source>
        <dbReference type="SAM" id="SignalP"/>
    </source>
</evidence>
<keyword evidence="2" id="KW-0378">Hydrolase</keyword>
<comment type="caution">
    <text evidence="2">The sequence shown here is derived from an EMBL/GenBank/DDBJ whole genome shotgun (WGS) entry which is preliminary data.</text>
</comment>